<reference evidence="3" key="1">
    <citation type="submission" date="2021-01" db="EMBL/GenBank/DDBJ databases">
        <title>Genome public.</title>
        <authorList>
            <person name="Liu C."/>
            <person name="Sun Q."/>
        </authorList>
    </citation>
    <scope>NUCLEOTIDE SEQUENCE [LARGE SCALE GENOMIC DNA]</scope>
    <source>
        <strain evidence="3">YIM B02567</strain>
    </source>
</reference>
<organism evidence="2 3">
    <name type="scientific">Chryseobacterium paridis</name>
    <dbReference type="NCBI Taxonomy" id="2800328"/>
    <lineage>
        <taxon>Bacteria</taxon>
        <taxon>Pseudomonadati</taxon>
        <taxon>Bacteroidota</taxon>
        <taxon>Flavobacteriia</taxon>
        <taxon>Flavobacteriales</taxon>
        <taxon>Weeksellaceae</taxon>
        <taxon>Chryseobacterium group</taxon>
        <taxon>Chryseobacterium</taxon>
    </lineage>
</organism>
<evidence type="ECO:0000313" key="3">
    <source>
        <dbReference type="Proteomes" id="UP000628669"/>
    </source>
</evidence>
<protein>
    <recommendedName>
        <fullName evidence="4">DUF4440 domain-containing protein</fullName>
    </recommendedName>
</protein>
<proteinExistence type="predicted"/>
<evidence type="ECO:0000256" key="1">
    <source>
        <dbReference type="SAM" id="SignalP"/>
    </source>
</evidence>
<accession>A0ABS1FUS4</accession>
<dbReference type="Gene3D" id="3.10.450.50">
    <property type="match status" value="1"/>
</dbReference>
<sequence length="148" mass="16619">MKKILIISGLIASVCFCKAQNTDIELENVRKVIELSNANYADLANKGDGSILTKYTEDACLFPPGSAPVCGHEHISSFFKGSPKVKVKFTIQHLYGDPKTCITEESFYEMTDPEGKKMDDGKVIVIWKNTKNGWKMHRDMFSSNHPMK</sequence>
<evidence type="ECO:0008006" key="4">
    <source>
        <dbReference type="Google" id="ProtNLM"/>
    </source>
</evidence>
<name>A0ABS1FUS4_9FLAO</name>
<dbReference type="RefSeq" id="WP_200245588.1">
    <property type="nucleotide sequence ID" value="NZ_JAENHK010000010.1"/>
</dbReference>
<keyword evidence="3" id="KW-1185">Reference proteome</keyword>
<dbReference type="SUPFAM" id="SSF54427">
    <property type="entry name" value="NTF2-like"/>
    <property type="match status" value="1"/>
</dbReference>
<feature type="signal peptide" evidence="1">
    <location>
        <begin position="1"/>
        <end position="19"/>
    </location>
</feature>
<dbReference type="InterPro" id="IPR032710">
    <property type="entry name" value="NTF2-like_dom_sf"/>
</dbReference>
<dbReference type="EMBL" id="JAENHK010000010">
    <property type="protein sequence ID" value="MBK1896168.1"/>
    <property type="molecule type" value="Genomic_DNA"/>
</dbReference>
<gene>
    <name evidence="2" type="ORF">JHL15_10430</name>
</gene>
<dbReference type="Proteomes" id="UP000628669">
    <property type="component" value="Unassembled WGS sequence"/>
</dbReference>
<keyword evidence="1" id="KW-0732">Signal</keyword>
<comment type="caution">
    <text evidence="2">The sequence shown here is derived from an EMBL/GenBank/DDBJ whole genome shotgun (WGS) entry which is preliminary data.</text>
</comment>
<feature type="chain" id="PRO_5047132021" description="DUF4440 domain-containing protein" evidence="1">
    <location>
        <begin position="20"/>
        <end position="148"/>
    </location>
</feature>
<evidence type="ECO:0000313" key="2">
    <source>
        <dbReference type="EMBL" id="MBK1896168.1"/>
    </source>
</evidence>